<sequence length="644" mass="73868">MKVTGLFILFLFIFLGGFQEGRAFSTNSEIQSIEIKELNSHLTEADWIAKWDQSPRSYYGYDTIKVHESTKMILAKVTFTKAVKNRYLFVGSRFIDRADFYSFKNSKVEWLAAGGNVIGNDNLNIYTNSPLMKIPVARPEESIYIKIQSPKFVHLAIDLKTSSEFKFEMEVARIIAYGFFGFIFMMTIVQVVVFFSFRNKNPVYYMIFAWSCAMAFYCSSGVAGYFFDNPIPVGASFYANWFFTATLHLSLVYFTYTLLDLKNHKWLLKLNQILGTVFIGISMLVMYDNQQIGYFYNIKQSIQLTMLLSMVYLTFLGLKTNRNLAILVILSWMPVMIYAITAIFNLYPARKIYDPAIMALPVVFEMIVSSIAAYFKMRKIQRDLVEAEMRKKQNEVLKQAMRTISHDLANHFFVAEHSIEAIKKISPLLDPKSHSRLDRVQKSLNQSKLLLSRVKCWIQAGDGKINVKNEPVAIIPLIKESIDLFEERAKAKNIEFSTEWDLELEHVRVWGDPVAIFNQVLNNSLSNAIKFSYRNSKVIIKLHHCPERVYVSIKDSGIGMKKMDQTQFIQNGHIESTEGTDNEKGTGFGMRLMKSYMESFDGEVSIQSSTEESSRGTEVILIFKYIDKSAPSHVDEAFSKVGIV</sequence>
<dbReference type="SMART" id="SM00387">
    <property type="entry name" value="HATPase_c"/>
    <property type="match status" value="1"/>
</dbReference>
<dbReference type="Gene3D" id="3.30.565.10">
    <property type="entry name" value="Histidine kinase-like ATPase, C-terminal domain"/>
    <property type="match status" value="1"/>
</dbReference>
<keyword evidence="1" id="KW-0597">Phosphoprotein</keyword>
<organism evidence="3 4">
    <name type="scientific">Bacteriovorax stolpii</name>
    <name type="common">Bdellovibrio stolpii</name>
    <dbReference type="NCBI Taxonomy" id="960"/>
    <lineage>
        <taxon>Bacteria</taxon>
        <taxon>Pseudomonadati</taxon>
        <taxon>Bdellovibrionota</taxon>
        <taxon>Bacteriovoracia</taxon>
        <taxon>Bacteriovoracales</taxon>
        <taxon>Bacteriovoracaceae</taxon>
        <taxon>Bacteriovorax</taxon>
    </lineage>
</organism>
<dbReference type="OrthoDB" id="5287655at2"/>
<dbReference type="InterPro" id="IPR005467">
    <property type="entry name" value="His_kinase_dom"/>
</dbReference>
<protein>
    <recommendedName>
        <fullName evidence="2">Histidine kinase domain-containing protein</fullName>
    </recommendedName>
</protein>
<dbReference type="PROSITE" id="PS50109">
    <property type="entry name" value="HIS_KIN"/>
    <property type="match status" value="1"/>
</dbReference>
<dbReference type="RefSeq" id="WP_102244925.1">
    <property type="nucleotide sequence ID" value="NZ_CP025704.1"/>
</dbReference>
<evidence type="ECO:0000313" key="3">
    <source>
        <dbReference type="EMBL" id="AUN99634.1"/>
    </source>
</evidence>
<keyword evidence="4" id="KW-1185">Reference proteome</keyword>
<dbReference type="InterPro" id="IPR003594">
    <property type="entry name" value="HATPase_dom"/>
</dbReference>
<reference evidence="3 4" key="1">
    <citation type="submission" date="2018-01" db="EMBL/GenBank/DDBJ databases">
        <title>Complete genome sequence of Bacteriovorax stolpii DSM12778.</title>
        <authorList>
            <person name="Tang B."/>
            <person name="Chang J."/>
        </authorList>
    </citation>
    <scope>NUCLEOTIDE SEQUENCE [LARGE SCALE GENOMIC DNA]</scope>
    <source>
        <strain evidence="3 4">DSM 12778</strain>
    </source>
</reference>
<dbReference type="PANTHER" id="PTHR43547:SF2">
    <property type="entry name" value="HYBRID SIGNAL TRANSDUCTION HISTIDINE KINASE C"/>
    <property type="match status" value="1"/>
</dbReference>
<dbReference type="InterPro" id="IPR036890">
    <property type="entry name" value="HATPase_C_sf"/>
</dbReference>
<dbReference type="SUPFAM" id="SSF55874">
    <property type="entry name" value="ATPase domain of HSP90 chaperone/DNA topoisomerase II/histidine kinase"/>
    <property type="match status" value="1"/>
</dbReference>
<gene>
    <name evidence="3" type="ORF">C0V70_16270</name>
</gene>
<accession>A0A2K9NY03</accession>
<dbReference type="AlphaFoldDB" id="A0A2K9NY03"/>
<name>A0A2K9NY03_BACTC</name>
<dbReference type="Proteomes" id="UP000235584">
    <property type="component" value="Chromosome"/>
</dbReference>
<dbReference type="GO" id="GO:0000155">
    <property type="term" value="F:phosphorelay sensor kinase activity"/>
    <property type="evidence" value="ECO:0007669"/>
    <property type="project" value="TreeGrafter"/>
</dbReference>
<dbReference type="Pfam" id="PF02518">
    <property type="entry name" value="HATPase_c"/>
    <property type="match status" value="1"/>
</dbReference>
<dbReference type="Pfam" id="PF07695">
    <property type="entry name" value="7TMR-DISM_7TM"/>
    <property type="match status" value="1"/>
</dbReference>
<proteinExistence type="predicted"/>
<dbReference type="PANTHER" id="PTHR43547">
    <property type="entry name" value="TWO-COMPONENT HISTIDINE KINASE"/>
    <property type="match status" value="1"/>
</dbReference>
<evidence type="ECO:0000256" key="1">
    <source>
        <dbReference type="ARBA" id="ARBA00022553"/>
    </source>
</evidence>
<dbReference type="EMBL" id="CP025704">
    <property type="protein sequence ID" value="AUN99634.1"/>
    <property type="molecule type" value="Genomic_DNA"/>
</dbReference>
<evidence type="ECO:0000313" key="4">
    <source>
        <dbReference type="Proteomes" id="UP000235584"/>
    </source>
</evidence>
<evidence type="ECO:0000259" key="2">
    <source>
        <dbReference type="PROSITE" id="PS50109"/>
    </source>
</evidence>
<dbReference type="InterPro" id="IPR011623">
    <property type="entry name" value="7TMR_DISM_rcpt_extracell_dom1"/>
</dbReference>
<dbReference type="KEGG" id="bsto:C0V70_16270"/>
<feature type="domain" description="Histidine kinase" evidence="2">
    <location>
        <begin position="403"/>
        <end position="627"/>
    </location>
</feature>